<comment type="caution">
    <text evidence="4">The sequence shown here is derived from an EMBL/GenBank/DDBJ whole genome shotgun (WGS) entry which is preliminary data.</text>
</comment>
<dbReference type="Gene3D" id="1.25.40.10">
    <property type="entry name" value="Tetratricopeptide repeat domain"/>
    <property type="match status" value="3"/>
</dbReference>
<dbReference type="SMART" id="SM00028">
    <property type="entry name" value="TPR"/>
    <property type="match status" value="10"/>
</dbReference>
<evidence type="ECO:0000256" key="2">
    <source>
        <dbReference type="ARBA" id="ARBA00022803"/>
    </source>
</evidence>
<feature type="repeat" description="TPR" evidence="3">
    <location>
        <begin position="131"/>
        <end position="164"/>
    </location>
</feature>
<dbReference type="InterPro" id="IPR050498">
    <property type="entry name" value="Ycf3"/>
</dbReference>
<dbReference type="RefSeq" id="WP_168883555.1">
    <property type="nucleotide sequence ID" value="NZ_JABAIL010000005.1"/>
</dbReference>
<dbReference type="EMBL" id="JABAIL010000005">
    <property type="protein sequence ID" value="NLR92838.1"/>
    <property type="molecule type" value="Genomic_DNA"/>
</dbReference>
<keyword evidence="5" id="KW-1185">Reference proteome</keyword>
<accession>A0A7X8XX21</accession>
<reference evidence="4 5" key="1">
    <citation type="submission" date="2020-04" db="EMBL/GenBank/DDBJ databases">
        <title>Flammeovirga sp. SR4, a novel species isolated from seawater.</title>
        <authorList>
            <person name="Wang X."/>
        </authorList>
    </citation>
    <scope>NUCLEOTIDE SEQUENCE [LARGE SCALE GENOMIC DNA]</scope>
    <source>
        <strain evidence="4 5">SR4</strain>
    </source>
</reference>
<feature type="repeat" description="TPR" evidence="3">
    <location>
        <begin position="336"/>
        <end position="369"/>
    </location>
</feature>
<evidence type="ECO:0000256" key="3">
    <source>
        <dbReference type="PROSITE-ProRule" id="PRU00339"/>
    </source>
</evidence>
<dbReference type="PANTHER" id="PTHR44858:SF1">
    <property type="entry name" value="UDP-N-ACETYLGLUCOSAMINE--PEPTIDE N-ACETYLGLUCOSAMINYLTRANSFERASE SPINDLY-RELATED"/>
    <property type="match status" value="1"/>
</dbReference>
<dbReference type="Pfam" id="PF13181">
    <property type="entry name" value="TPR_8"/>
    <property type="match status" value="3"/>
</dbReference>
<organism evidence="4 5">
    <name type="scientific">Flammeovirga agarivorans</name>
    <dbReference type="NCBI Taxonomy" id="2726742"/>
    <lineage>
        <taxon>Bacteria</taxon>
        <taxon>Pseudomonadati</taxon>
        <taxon>Bacteroidota</taxon>
        <taxon>Cytophagia</taxon>
        <taxon>Cytophagales</taxon>
        <taxon>Flammeovirgaceae</taxon>
        <taxon>Flammeovirga</taxon>
    </lineage>
</organism>
<dbReference type="Pfam" id="PF13432">
    <property type="entry name" value="TPR_16"/>
    <property type="match status" value="1"/>
</dbReference>
<evidence type="ECO:0000313" key="4">
    <source>
        <dbReference type="EMBL" id="NLR92838.1"/>
    </source>
</evidence>
<protein>
    <submittedName>
        <fullName evidence="4">Tetratricopeptide repeat protein</fullName>
    </submittedName>
</protein>
<evidence type="ECO:0000256" key="1">
    <source>
        <dbReference type="ARBA" id="ARBA00022737"/>
    </source>
</evidence>
<dbReference type="AlphaFoldDB" id="A0A7X8XX21"/>
<feature type="repeat" description="TPR" evidence="3">
    <location>
        <begin position="302"/>
        <end position="335"/>
    </location>
</feature>
<dbReference type="SUPFAM" id="SSF48452">
    <property type="entry name" value="TPR-like"/>
    <property type="match status" value="2"/>
</dbReference>
<dbReference type="Proteomes" id="UP000585050">
    <property type="component" value="Unassembled WGS sequence"/>
</dbReference>
<evidence type="ECO:0000313" key="5">
    <source>
        <dbReference type="Proteomes" id="UP000585050"/>
    </source>
</evidence>
<name>A0A7X8XX21_9BACT</name>
<gene>
    <name evidence="4" type="ORF">HGP29_16595</name>
</gene>
<dbReference type="PANTHER" id="PTHR44858">
    <property type="entry name" value="TETRATRICOPEPTIDE REPEAT PROTEIN 6"/>
    <property type="match status" value="1"/>
</dbReference>
<dbReference type="InterPro" id="IPR019734">
    <property type="entry name" value="TPR_rpt"/>
</dbReference>
<dbReference type="PROSITE" id="PS50005">
    <property type="entry name" value="TPR"/>
    <property type="match status" value="7"/>
</dbReference>
<feature type="repeat" description="TPR" evidence="3">
    <location>
        <begin position="268"/>
        <end position="301"/>
    </location>
</feature>
<keyword evidence="1" id="KW-0677">Repeat</keyword>
<dbReference type="InterPro" id="IPR011990">
    <property type="entry name" value="TPR-like_helical_dom_sf"/>
</dbReference>
<feature type="repeat" description="TPR" evidence="3">
    <location>
        <begin position="97"/>
        <end position="130"/>
    </location>
</feature>
<keyword evidence="2 3" id="KW-0802">TPR repeat</keyword>
<dbReference type="Pfam" id="PF13431">
    <property type="entry name" value="TPR_17"/>
    <property type="match status" value="1"/>
</dbReference>
<feature type="repeat" description="TPR" evidence="3">
    <location>
        <begin position="199"/>
        <end position="232"/>
    </location>
</feature>
<sequence length="462" mass="53356">MSEGQNDIQKVIQQYEKMEKEGRIEFFDLSTFEDIIEHYFINFSIKKALSVCNTAEDIYPFSTSVKVLKSRILAYLGNYKEAFDVIYEAEKIAPNDYQVLFYKGTLHSILGDTDKAIESFEQALPYAEQPADVFYNIGVTLQSINEFDQALIAYKKALKEDITHEDSVYELIDCGTQTKRLKSVHDFLQGFIDKDPYSADAWYNMGIFYSQSQQYDQALAAFEYATLVNEKFDLAYMHMGHCFLNKKMYPEAFRQYLNALQNTSEPTSELYCHLGASAEMMEDYNVGIRYFKKAIELDESFDEGWFGVGENHRKLGNFLEATHYLNKAVKLNKFYDEYWYSLAKAECELGNLVSGLEAFEQASSINPNNEGIWIDWSEVYNKSGELNEACEVLKKAINHLPENHSLHYRLAAYQLIGGKLQEAYKTIEVALKLNYDAHQEMIDYVPNETIKKILKVAISKFK</sequence>
<feature type="repeat" description="TPR" evidence="3">
    <location>
        <begin position="370"/>
        <end position="403"/>
    </location>
</feature>
<proteinExistence type="predicted"/>